<dbReference type="RefSeq" id="WP_076399826.1">
    <property type="nucleotide sequence ID" value="NZ_FTOA01000003.1"/>
</dbReference>
<dbReference type="STRING" id="80876.SAMN05421779_103193"/>
<organism evidence="1 2">
    <name type="scientific">Insolitispirillum peregrinum</name>
    <dbReference type="NCBI Taxonomy" id="80876"/>
    <lineage>
        <taxon>Bacteria</taxon>
        <taxon>Pseudomonadati</taxon>
        <taxon>Pseudomonadota</taxon>
        <taxon>Alphaproteobacteria</taxon>
        <taxon>Rhodospirillales</taxon>
        <taxon>Novispirillaceae</taxon>
        <taxon>Insolitispirillum</taxon>
    </lineage>
</organism>
<dbReference type="AlphaFoldDB" id="A0A1N7L9Q3"/>
<proteinExistence type="predicted"/>
<accession>A0A1N7L9Q3</accession>
<evidence type="ECO:0000313" key="2">
    <source>
        <dbReference type="Proteomes" id="UP000185678"/>
    </source>
</evidence>
<dbReference type="Proteomes" id="UP000185678">
    <property type="component" value="Unassembled WGS sequence"/>
</dbReference>
<name>A0A1N7L9Q3_9PROT</name>
<protein>
    <submittedName>
        <fullName evidence="1">Uncharacterized protein</fullName>
    </submittedName>
</protein>
<dbReference type="EMBL" id="FTOA01000003">
    <property type="protein sequence ID" value="SIS70559.1"/>
    <property type="molecule type" value="Genomic_DNA"/>
</dbReference>
<dbReference type="OrthoDB" id="283616at2"/>
<reference evidence="1 2" key="1">
    <citation type="submission" date="2017-01" db="EMBL/GenBank/DDBJ databases">
        <authorList>
            <person name="Mah S.A."/>
            <person name="Swanson W.J."/>
            <person name="Moy G.W."/>
            <person name="Vacquier V.D."/>
        </authorList>
    </citation>
    <scope>NUCLEOTIDE SEQUENCE [LARGE SCALE GENOMIC DNA]</scope>
    <source>
        <strain evidence="1 2">DSM 11589</strain>
    </source>
</reference>
<gene>
    <name evidence="1" type="ORF">SAMN05421779_103193</name>
</gene>
<sequence>MHQKPDHFEIALTLTSKSHGKRRNIADSRDDFMASCDALYPISNGCQPFPLPAHFTLPVGAVHARLTLDAVLLDGRIIPFILYKKTLDSTDIRNKIKWPGERYKRIPKRIIFCADFGGVCVRNQEGRVIGASGVFTDYVPWDKKLCDLSDEIHAWQGLYERGVSLDREKNLAFDWEDFHAKGIAVCDKAQQLLGRRSQVFYRRLTELPSPNDENSLVVFLPD</sequence>
<evidence type="ECO:0000313" key="1">
    <source>
        <dbReference type="EMBL" id="SIS70559.1"/>
    </source>
</evidence>
<keyword evidence="2" id="KW-1185">Reference proteome</keyword>